<keyword evidence="5" id="KW-0040">ANK repeat</keyword>
<dbReference type="InParanoid" id="A0A1X7UG92"/>
<dbReference type="Pfam" id="PF11904">
    <property type="entry name" value="ANKRD13_C"/>
    <property type="match status" value="1"/>
</dbReference>
<evidence type="ECO:0000313" key="9">
    <source>
        <dbReference type="EnsemblMetazoa" id="Aqu2.1.26660_001"/>
    </source>
</evidence>
<dbReference type="GO" id="GO:0005783">
    <property type="term" value="C:endoplasmic reticulum"/>
    <property type="evidence" value="ECO:0007669"/>
    <property type="project" value="UniProtKB-SubCell"/>
</dbReference>
<feature type="domain" description="Ankyrin repeat" evidence="8">
    <location>
        <begin position="31"/>
        <end position="306"/>
    </location>
</feature>
<dbReference type="GO" id="GO:0006621">
    <property type="term" value="P:protein retention in ER lumen"/>
    <property type="evidence" value="ECO:0007669"/>
    <property type="project" value="TreeGrafter"/>
</dbReference>
<reference evidence="9" key="1">
    <citation type="submission" date="2017-05" db="UniProtKB">
        <authorList>
            <consortium name="EnsemblMetazoa"/>
        </authorList>
    </citation>
    <scope>IDENTIFICATION</scope>
</reference>
<dbReference type="STRING" id="400682.A0A1X7UG92"/>
<protein>
    <recommendedName>
        <fullName evidence="8">Ankyrin repeat domain-containing protein</fullName>
    </recommendedName>
</protein>
<evidence type="ECO:0000256" key="5">
    <source>
        <dbReference type="ARBA" id="ARBA00023043"/>
    </source>
</evidence>
<evidence type="ECO:0000256" key="3">
    <source>
        <dbReference type="ARBA" id="ARBA00022737"/>
    </source>
</evidence>
<comment type="subcellular location">
    <subcellularLocation>
        <location evidence="2">Endomembrane system</location>
    </subcellularLocation>
    <subcellularLocation>
        <location evidence="1">Endoplasmic reticulum</location>
    </subcellularLocation>
</comment>
<keyword evidence="4" id="KW-0256">Endoplasmic reticulum</keyword>
<sequence length="308" mass="35590">MKWEFYTWVPLLSRLLPNDICRIYKTDTAIRLDSTIGDFTEMQWSRGDISFIYNGETAEGLSVVALDNKKKIYQRLSLNNSESVDGEVEDRIDMLMTRPIVYANMSTQPINVTRAQTGFLFFKSDRTDQVGNYTADVYNITDLILISRKRREHLTPEQIKHFEELSKQVESGNIAKELEKEMTEAENSTEDNESSDSKEHCISLPPPPPSSMTWDQYLSSSRVPSLGRKMDLRVDRRSFRSTVYMCKDCPIEMKKLLDILEVIAPYKHFHKLRQFVNLKLPPGFPVKLEIPVFPTVTAIITLQSYKTI</sequence>
<evidence type="ECO:0000256" key="7">
    <source>
        <dbReference type="SAM" id="MobiDB-lite"/>
    </source>
</evidence>
<evidence type="ECO:0000256" key="4">
    <source>
        <dbReference type="ARBA" id="ARBA00022824"/>
    </source>
</evidence>
<proteinExistence type="predicted"/>
<dbReference type="OrthoDB" id="1585644at2759"/>
<evidence type="ECO:0000256" key="6">
    <source>
        <dbReference type="ARBA" id="ARBA00023136"/>
    </source>
</evidence>
<dbReference type="PANTHER" id="PTHR12447">
    <property type="entry name" value="ANKYRIN REPEAT DOMAIN-CONTAINING PROTEIN 13"/>
    <property type="match status" value="1"/>
</dbReference>
<organism evidence="9">
    <name type="scientific">Amphimedon queenslandica</name>
    <name type="common">Sponge</name>
    <dbReference type="NCBI Taxonomy" id="400682"/>
    <lineage>
        <taxon>Eukaryota</taxon>
        <taxon>Metazoa</taxon>
        <taxon>Porifera</taxon>
        <taxon>Demospongiae</taxon>
        <taxon>Heteroscleromorpha</taxon>
        <taxon>Haplosclerida</taxon>
        <taxon>Niphatidae</taxon>
        <taxon>Amphimedon</taxon>
    </lineage>
</organism>
<dbReference type="PANTHER" id="PTHR12447:SF25">
    <property type="entry name" value="ANKYRIN REPEAT DOMAIN-CONTAINING PROTEIN 13C"/>
    <property type="match status" value="1"/>
</dbReference>
<evidence type="ECO:0000256" key="2">
    <source>
        <dbReference type="ARBA" id="ARBA00004308"/>
    </source>
</evidence>
<evidence type="ECO:0000259" key="8">
    <source>
        <dbReference type="Pfam" id="PF11904"/>
    </source>
</evidence>
<dbReference type="InterPro" id="IPR021832">
    <property type="entry name" value="ANKRD13"/>
</dbReference>
<dbReference type="GO" id="GO:0005102">
    <property type="term" value="F:signaling receptor binding"/>
    <property type="evidence" value="ECO:0007669"/>
    <property type="project" value="TreeGrafter"/>
</dbReference>
<feature type="region of interest" description="Disordered" evidence="7">
    <location>
        <begin position="180"/>
        <end position="216"/>
    </location>
</feature>
<dbReference type="InterPro" id="IPR055285">
    <property type="entry name" value="ANKRD13_C"/>
</dbReference>
<name>A0A1X7UG92_AMPQE</name>
<dbReference type="AlphaFoldDB" id="A0A1X7UG92"/>
<keyword evidence="3" id="KW-0677">Repeat</keyword>
<accession>A0A1X7UG92</accession>
<evidence type="ECO:0000256" key="1">
    <source>
        <dbReference type="ARBA" id="ARBA00004240"/>
    </source>
</evidence>
<keyword evidence="6" id="KW-0472">Membrane</keyword>
<dbReference type="EnsemblMetazoa" id="Aqu2.1.26660_001">
    <property type="protein sequence ID" value="Aqu2.1.26660_001"/>
    <property type="gene ID" value="Aqu2.1.26660"/>
</dbReference>